<evidence type="ECO:0008006" key="3">
    <source>
        <dbReference type="Google" id="ProtNLM"/>
    </source>
</evidence>
<dbReference type="EMBL" id="MU155371">
    <property type="protein sequence ID" value="KAF9474586.1"/>
    <property type="molecule type" value="Genomic_DNA"/>
</dbReference>
<evidence type="ECO:0000313" key="2">
    <source>
        <dbReference type="Proteomes" id="UP000807469"/>
    </source>
</evidence>
<keyword evidence="2" id="KW-1185">Reference proteome</keyword>
<evidence type="ECO:0000313" key="1">
    <source>
        <dbReference type="EMBL" id="KAF9474586.1"/>
    </source>
</evidence>
<dbReference type="PANTHER" id="PTHR10622:SF10">
    <property type="entry name" value="HET DOMAIN-CONTAINING PROTEIN"/>
    <property type="match status" value="1"/>
</dbReference>
<accession>A0A9P5YVD1</accession>
<name>A0A9P5YVD1_9AGAR</name>
<organism evidence="1 2">
    <name type="scientific">Pholiota conissans</name>
    <dbReference type="NCBI Taxonomy" id="109636"/>
    <lineage>
        <taxon>Eukaryota</taxon>
        <taxon>Fungi</taxon>
        <taxon>Dikarya</taxon>
        <taxon>Basidiomycota</taxon>
        <taxon>Agaricomycotina</taxon>
        <taxon>Agaricomycetes</taxon>
        <taxon>Agaricomycetidae</taxon>
        <taxon>Agaricales</taxon>
        <taxon>Agaricineae</taxon>
        <taxon>Strophariaceae</taxon>
        <taxon>Pholiota</taxon>
    </lineage>
</organism>
<gene>
    <name evidence="1" type="ORF">BDN70DRAFT_898832</name>
</gene>
<reference evidence="1" key="1">
    <citation type="submission" date="2020-11" db="EMBL/GenBank/DDBJ databases">
        <authorList>
            <consortium name="DOE Joint Genome Institute"/>
            <person name="Ahrendt S."/>
            <person name="Riley R."/>
            <person name="Andreopoulos W."/>
            <person name="Labutti K."/>
            <person name="Pangilinan J."/>
            <person name="Ruiz-Duenas F.J."/>
            <person name="Barrasa J.M."/>
            <person name="Sanchez-Garcia M."/>
            <person name="Camarero S."/>
            <person name="Miyauchi S."/>
            <person name="Serrano A."/>
            <person name="Linde D."/>
            <person name="Babiker R."/>
            <person name="Drula E."/>
            <person name="Ayuso-Fernandez I."/>
            <person name="Pacheco R."/>
            <person name="Padilla G."/>
            <person name="Ferreira P."/>
            <person name="Barriuso J."/>
            <person name="Kellner H."/>
            <person name="Castanera R."/>
            <person name="Alfaro M."/>
            <person name="Ramirez L."/>
            <person name="Pisabarro A.G."/>
            <person name="Kuo A."/>
            <person name="Tritt A."/>
            <person name="Lipzen A."/>
            <person name="He G."/>
            <person name="Yan M."/>
            <person name="Ng V."/>
            <person name="Cullen D."/>
            <person name="Martin F."/>
            <person name="Rosso M.-N."/>
            <person name="Henrissat B."/>
            <person name="Hibbett D."/>
            <person name="Martinez A.T."/>
            <person name="Grigoriev I.V."/>
        </authorList>
    </citation>
    <scope>NUCLEOTIDE SEQUENCE</scope>
    <source>
        <strain evidence="1">CIRM-BRFM 674</strain>
    </source>
</reference>
<proteinExistence type="predicted"/>
<comment type="caution">
    <text evidence="1">The sequence shown here is derived from an EMBL/GenBank/DDBJ whole genome shotgun (WGS) entry which is preliminary data.</text>
</comment>
<sequence>MEENKPSFTCESFEIALAQIDVPTLDPELLPSHRRSPFEIKFLRAASAFETGPRESTLLYLQQDTHPPSSLQLQRLRYQARYKKSTIFSCIANEMESHYDDEKVQLEFIVAYLDECTIEENENLFTETFMYAKYAILSHPWFHDPSVAAIEHGATLDWMDTICTNKESNAELDESIRSIFSWYQDASVCITYLAQTTTLELTRADPWFTRDWTLQGLLAPEEIEFYGADWKKLGAELTNVERTRLLPTGTHIPTFQKMKWATNQQVTREEDVAYSLMGIFNVTLSIAYGEGPGKGFPTAYEGNSEAARSEHSRFFELEKRT</sequence>
<dbReference type="AlphaFoldDB" id="A0A9P5YVD1"/>
<dbReference type="PANTHER" id="PTHR10622">
    <property type="entry name" value="HET DOMAIN-CONTAINING PROTEIN"/>
    <property type="match status" value="1"/>
</dbReference>
<dbReference type="Proteomes" id="UP000807469">
    <property type="component" value="Unassembled WGS sequence"/>
</dbReference>
<protein>
    <recommendedName>
        <fullName evidence="3">Heterokaryon incompatibility domain-containing protein</fullName>
    </recommendedName>
</protein>